<protein>
    <recommendedName>
        <fullName evidence="10">indole-3-pyruvate monooxygenase</fullName>
        <ecNumber evidence="10">1.14.13.168</ecNumber>
    </recommendedName>
</protein>
<evidence type="ECO:0000256" key="3">
    <source>
        <dbReference type="ARBA" id="ARBA00009183"/>
    </source>
</evidence>
<dbReference type="OrthoDB" id="66881at2759"/>
<keyword evidence="5" id="KW-0274">FAD</keyword>
<accession>A0A6J1BQP2</accession>
<dbReference type="InterPro" id="IPR050982">
    <property type="entry name" value="Auxin_biosynth/cation_transpt"/>
</dbReference>
<dbReference type="GO" id="GO:0050660">
    <property type="term" value="F:flavin adenine dinucleotide binding"/>
    <property type="evidence" value="ECO:0007669"/>
    <property type="project" value="TreeGrafter"/>
</dbReference>
<comment type="catalytic activity">
    <reaction evidence="11">
        <text>indole-3-pyruvate + NADPH + O2 + H(+) = (indol-3-yl)acetate + CO2 + NADP(+) + H2O</text>
        <dbReference type="Rhea" id="RHEA:34331"/>
        <dbReference type="ChEBI" id="CHEBI:15377"/>
        <dbReference type="ChEBI" id="CHEBI:15378"/>
        <dbReference type="ChEBI" id="CHEBI:15379"/>
        <dbReference type="ChEBI" id="CHEBI:16526"/>
        <dbReference type="ChEBI" id="CHEBI:17640"/>
        <dbReference type="ChEBI" id="CHEBI:30854"/>
        <dbReference type="ChEBI" id="CHEBI:57783"/>
        <dbReference type="ChEBI" id="CHEBI:58349"/>
        <dbReference type="EC" id="1.14.13.168"/>
    </reaction>
</comment>
<sequence>MLVVGSNNSAHDIAAAAWEAGVTVTMLQRSSTHVVRSDRFVEHAIGPLYSEDAVDAGIDVHTGDLLFASQPYRIMHRWQKPIYDLIRSEDAEFYERLEAAGFDVDFGEDDSGLTMKYLRRGSGYYIDVGASELVANGDIELRRGEIAEVVADGVVLTDGSRIESDVLVYATGYRSMIRLAADVLGDEVADRVGRVWGLGSGTAKDPGPWEGEERNMWKPTQQRNLWFQGGNLQQARFYSLLLALQLKARQEGIDTPVYALPESHHTE</sequence>
<name>A0A6J1BQP2_9ROSI</name>
<keyword evidence="6" id="KW-0521">NADP</keyword>
<comment type="cofactor">
    <cofactor evidence="1">
        <name>FAD</name>
        <dbReference type="ChEBI" id="CHEBI:57692"/>
    </cofactor>
</comment>
<dbReference type="GeneID" id="110428987"/>
<keyword evidence="9" id="KW-0073">Auxin biosynthesis</keyword>
<evidence type="ECO:0000256" key="1">
    <source>
        <dbReference type="ARBA" id="ARBA00001974"/>
    </source>
</evidence>
<evidence type="ECO:0000256" key="7">
    <source>
        <dbReference type="ARBA" id="ARBA00023002"/>
    </source>
</evidence>
<dbReference type="EC" id="1.14.13.168" evidence="10"/>
<dbReference type="Gene3D" id="3.50.50.60">
    <property type="entry name" value="FAD/NAD(P)-binding domain"/>
    <property type="match status" value="1"/>
</dbReference>
<dbReference type="PANTHER" id="PTHR43539">
    <property type="entry name" value="FLAVIN-BINDING MONOOXYGENASE-LIKE PROTEIN (AFU_ORTHOLOGUE AFUA_4G09220)"/>
    <property type="match status" value="1"/>
</dbReference>
<evidence type="ECO:0000313" key="12">
    <source>
        <dbReference type="Proteomes" id="UP000504621"/>
    </source>
</evidence>
<comment type="similarity">
    <text evidence="3">Belongs to the FMO family.</text>
</comment>
<evidence type="ECO:0000256" key="8">
    <source>
        <dbReference type="ARBA" id="ARBA00023033"/>
    </source>
</evidence>
<organism evidence="12 13">
    <name type="scientific">Herrania umbratica</name>
    <dbReference type="NCBI Taxonomy" id="108875"/>
    <lineage>
        <taxon>Eukaryota</taxon>
        <taxon>Viridiplantae</taxon>
        <taxon>Streptophyta</taxon>
        <taxon>Embryophyta</taxon>
        <taxon>Tracheophyta</taxon>
        <taxon>Spermatophyta</taxon>
        <taxon>Magnoliopsida</taxon>
        <taxon>eudicotyledons</taxon>
        <taxon>Gunneridae</taxon>
        <taxon>Pentapetalae</taxon>
        <taxon>rosids</taxon>
        <taxon>malvids</taxon>
        <taxon>Malvales</taxon>
        <taxon>Malvaceae</taxon>
        <taxon>Byttnerioideae</taxon>
        <taxon>Herrania</taxon>
    </lineage>
</organism>
<evidence type="ECO:0000256" key="11">
    <source>
        <dbReference type="ARBA" id="ARBA00047707"/>
    </source>
</evidence>
<keyword evidence="7" id="KW-0560">Oxidoreductase</keyword>
<evidence type="ECO:0000256" key="5">
    <source>
        <dbReference type="ARBA" id="ARBA00022827"/>
    </source>
</evidence>
<keyword evidence="12" id="KW-1185">Reference proteome</keyword>
<dbReference type="GO" id="GO:0009851">
    <property type="term" value="P:auxin biosynthetic process"/>
    <property type="evidence" value="ECO:0007669"/>
    <property type="project" value="UniProtKB-KW"/>
</dbReference>
<evidence type="ECO:0000256" key="6">
    <source>
        <dbReference type="ARBA" id="ARBA00022857"/>
    </source>
</evidence>
<dbReference type="RefSeq" id="XP_021300579.1">
    <property type="nucleotide sequence ID" value="XM_021444904.1"/>
</dbReference>
<reference evidence="13" key="1">
    <citation type="submission" date="2025-08" db="UniProtKB">
        <authorList>
            <consortium name="RefSeq"/>
        </authorList>
    </citation>
    <scope>IDENTIFICATION</scope>
    <source>
        <tissue evidence="13">Leaf</tissue>
    </source>
</reference>
<dbReference type="AlphaFoldDB" id="A0A6J1BQP2"/>
<evidence type="ECO:0000256" key="4">
    <source>
        <dbReference type="ARBA" id="ARBA00022630"/>
    </source>
</evidence>
<evidence type="ECO:0000313" key="13">
    <source>
        <dbReference type="RefSeq" id="XP_021300579.1"/>
    </source>
</evidence>
<dbReference type="Proteomes" id="UP000504621">
    <property type="component" value="Unplaced"/>
</dbReference>
<dbReference type="SUPFAM" id="SSF51905">
    <property type="entry name" value="FAD/NAD(P)-binding domain"/>
    <property type="match status" value="1"/>
</dbReference>
<evidence type="ECO:0000256" key="9">
    <source>
        <dbReference type="ARBA" id="ARBA00023070"/>
    </source>
</evidence>
<evidence type="ECO:0000256" key="10">
    <source>
        <dbReference type="ARBA" id="ARBA00039148"/>
    </source>
</evidence>
<gene>
    <name evidence="13" type="primary">LOC110428987</name>
</gene>
<dbReference type="InterPro" id="IPR036188">
    <property type="entry name" value="FAD/NAD-bd_sf"/>
</dbReference>
<dbReference type="GO" id="GO:0103075">
    <property type="term" value="F:indole-3-pyruvate monooxygenase activity"/>
    <property type="evidence" value="ECO:0007669"/>
    <property type="project" value="UniProtKB-EC"/>
</dbReference>
<keyword evidence="4" id="KW-0285">Flavoprotein</keyword>
<dbReference type="PANTHER" id="PTHR43539:SF68">
    <property type="entry name" value="FLAVIN-BINDING MONOOXYGENASE-LIKE PROTEIN (AFU_ORTHOLOGUE AFUA_4G09220)"/>
    <property type="match status" value="1"/>
</dbReference>
<comment type="pathway">
    <text evidence="2">Plant hormone metabolism; auxin biosynthesis.</text>
</comment>
<evidence type="ECO:0000256" key="2">
    <source>
        <dbReference type="ARBA" id="ARBA00004814"/>
    </source>
</evidence>
<keyword evidence="8" id="KW-0503">Monooxygenase</keyword>
<proteinExistence type="inferred from homology"/>